<dbReference type="PANTHER" id="PTHR32494:SF5">
    <property type="entry name" value="ALLANTOATE AMIDOHYDROLASE"/>
    <property type="match status" value="1"/>
</dbReference>
<dbReference type="NCBIfam" id="NF006770">
    <property type="entry name" value="PRK09290.1-4"/>
    <property type="match status" value="1"/>
</dbReference>
<feature type="region of interest" description="Disordered" evidence="3">
    <location>
        <begin position="379"/>
        <end position="406"/>
    </location>
</feature>
<dbReference type="InterPro" id="IPR010158">
    <property type="entry name" value="Amidase_Cbmase"/>
</dbReference>
<dbReference type="InterPro" id="IPR002933">
    <property type="entry name" value="Peptidase_M20"/>
</dbReference>
<accession>A0ABR9N0A4</accession>
<sequence length="492" mass="51135">MWRDLEPLGLSARTGGYFRQPFLTAEREAAAWFEEAARARGLRVESDGFGNTVAWWHPVDDDGGRFGATDPGALSRRGNAVLTGSHLDSVLDGGAFDGPLGVVSALAAIDVLRDRGITPRVPLGVGVFVEEEGSRFGLACLGSRLATGQISWADARELRDRDGIALGDVIAGDDGAGRHDAEPGSPAGTAPASDRDIGDRTAGGLLDGVSCFVELHCEQGRDLVLRDDAPVGLASAIWPHGRYRFDFCGHADHAGATRMADRHDPMLTYAATSLAADAAARDRDGVGDAIRRATFGRLDVRPGGTNAIPSRVSAWLDARASTDEELADLLSEVERAARDRAAADGTTLDVTAESVSGEVIFDRGLTSRLAAALGATSDRDVAERGAAERDAVGRGAADRRRPRALTTGALATSGNAGIPIIPTGAGHDAGILQQAGIPTAMLFVRNETGVSHSPEESITTADALAGVDALADVLAELITNPPAAPHLGEAAR</sequence>
<dbReference type="Pfam" id="PF01546">
    <property type="entry name" value="Peptidase_M20"/>
    <property type="match status" value="1"/>
</dbReference>
<dbReference type="SUPFAM" id="SSF53187">
    <property type="entry name" value="Zn-dependent exopeptidases"/>
    <property type="match status" value="1"/>
</dbReference>
<keyword evidence="5" id="KW-1185">Reference proteome</keyword>
<protein>
    <submittedName>
        <fullName evidence="4">Allantoate amidohydrolase</fullName>
    </submittedName>
</protein>
<proteinExistence type="inferred from homology"/>
<dbReference type="Proteomes" id="UP000625527">
    <property type="component" value="Unassembled WGS sequence"/>
</dbReference>
<evidence type="ECO:0000256" key="2">
    <source>
        <dbReference type="ARBA" id="ARBA00022801"/>
    </source>
</evidence>
<dbReference type="SUPFAM" id="SSF55031">
    <property type="entry name" value="Bacterial exopeptidase dimerisation domain"/>
    <property type="match status" value="1"/>
</dbReference>
<reference evidence="4 5" key="1">
    <citation type="submission" date="2020-10" db="EMBL/GenBank/DDBJ databases">
        <title>Myceligenerans pegani sp. nov., an endophytic actinomycete isolated from Peganum harmala L. in Xinjiang, China.</title>
        <authorList>
            <person name="Xin L."/>
        </authorList>
    </citation>
    <scope>NUCLEOTIDE SEQUENCE [LARGE SCALE GENOMIC DNA]</scope>
    <source>
        <strain evidence="4 5">TRM65318</strain>
    </source>
</reference>
<organism evidence="4 5">
    <name type="scientific">Myceligenerans pegani</name>
    <dbReference type="NCBI Taxonomy" id="2776917"/>
    <lineage>
        <taxon>Bacteria</taxon>
        <taxon>Bacillati</taxon>
        <taxon>Actinomycetota</taxon>
        <taxon>Actinomycetes</taxon>
        <taxon>Micrococcales</taxon>
        <taxon>Promicromonosporaceae</taxon>
        <taxon>Myceligenerans</taxon>
    </lineage>
</organism>
<comment type="caution">
    <text evidence="4">The sequence shown here is derived from an EMBL/GenBank/DDBJ whole genome shotgun (WGS) entry which is preliminary data.</text>
</comment>
<feature type="region of interest" description="Disordered" evidence="3">
    <location>
        <begin position="173"/>
        <end position="199"/>
    </location>
</feature>
<dbReference type="Gene3D" id="3.30.70.360">
    <property type="match status" value="1"/>
</dbReference>
<keyword evidence="2" id="KW-0378">Hydrolase</keyword>
<evidence type="ECO:0000313" key="4">
    <source>
        <dbReference type="EMBL" id="MBE1877069.1"/>
    </source>
</evidence>
<dbReference type="InterPro" id="IPR036264">
    <property type="entry name" value="Bact_exopeptidase_dim_dom"/>
</dbReference>
<evidence type="ECO:0000256" key="3">
    <source>
        <dbReference type="SAM" id="MobiDB-lite"/>
    </source>
</evidence>
<name>A0ABR9N0A4_9MICO</name>
<evidence type="ECO:0000256" key="1">
    <source>
        <dbReference type="ARBA" id="ARBA00006153"/>
    </source>
</evidence>
<evidence type="ECO:0000313" key="5">
    <source>
        <dbReference type="Proteomes" id="UP000625527"/>
    </source>
</evidence>
<gene>
    <name evidence="4" type="ORF">IHE71_15350</name>
</gene>
<comment type="similarity">
    <text evidence="1">Belongs to the peptidase M20 family.</text>
</comment>
<dbReference type="PANTHER" id="PTHR32494">
    <property type="entry name" value="ALLANTOATE DEIMINASE-RELATED"/>
    <property type="match status" value="1"/>
</dbReference>
<feature type="compositionally biased region" description="Basic and acidic residues" evidence="3">
    <location>
        <begin position="379"/>
        <end position="399"/>
    </location>
</feature>
<dbReference type="EMBL" id="JADAQT010000096">
    <property type="protein sequence ID" value="MBE1877069.1"/>
    <property type="molecule type" value="Genomic_DNA"/>
</dbReference>
<dbReference type="Gene3D" id="3.40.630.10">
    <property type="entry name" value="Zn peptidases"/>
    <property type="match status" value="2"/>
</dbReference>